<dbReference type="Gene3D" id="1.10.530.10">
    <property type="match status" value="1"/>
</dbReference>
<keyword evidence="8" id="KW-1185">Reference proteome</keyword>
<feature type="region of interest" description="Disordered" evidence="4">
    <location>
        <begin position="142"/>
        <end position="174"/>
    </location>
</feature>
<proteinExistence type="inferred from homology"/>
<evidence type="ECO:0000256" key="5">
    <source>
        <dbReference type="SAM" id="SignalP"/>
    </source>
</evidence>
<dbReference type="Gene3D" id="1.25.20.10">
    <property type="entry name" value="Bacterial muramidases"/>
    <property type="match status" value="1"/>
</dbReference>
<comment type="similarity">
    <text evidence="1">Belongs to the transglycosylase Slt family.</text>
</comment>
<evidence type="ECO:0000256" key="1">
    <source>
        <dbReference type="ARBA" id="ARBA00007734"/>
    </source>
</evidence>
<dbReference type="InterPro" id="IPR023346">
    <property type="entry name" value="Lysozyme-like_dom_sf"/>
</dbReference>
<dbReference type="CDD" id="cd13401">
    <property type="entry name" value="Slt70-like"/>
    <property type="match status" value="1"/>
</dbReference>
<accession>A0A975C2I0</accession>
<dbReference type="AlphaFoldDB" id="A0A975C2I0"/>
<dbReference type="EMBL" id="CP062222">
    <property type="protein sequence ID" value="QTC91652.1"/>
    <property type="molecule type" value="Genomic_DNA"/>
</dbReference>
<name>A0A975C2I0_9CAUL</name>
<gene>
    <name evidence="7" type="ORF">IFJ75_01560</name>
</gene>
<dbReference type="Pfam" id="PF01464">
    <property type="entry name" value="SLT"/>
    <property type="match status" value="1"/>
</dbReference>
<feature type="chain" id="PRO_5037354690" evidence="5">
    <location>
        <begin position="28"/>
        <end position="579"/>
    </location>
</feature>
<dbReference type="InterPro" id="IPR008258">
    <property type="entry name" value="Transglycosylase_SLT_dom_1"/>
</dbReference>
<organism evidence="7 8">
    <name type="scientific">Brevundimonas goettingensis</name>
    <dbReference type="NCBI Taxonomy" id="2774190"/>
    <lineage>
        <taxon>Bacteria</taxon>
        <taxon>Pseudomonadati</taxon>
        <taxon>Pseudomonadota</taxon>
        <taxon>Alphaproteobacteria</taxon>
        <taxon>Caulobacterales</taxon>
        <taxon>Caulobacteraceae</taxon>
        <taxon>Brevundimonas</taxon>
    </lineage>
</organism>
<evidence type="ECO:0000313" key="8">
    <source>
        <dbReference type="Proteomes" id="UP000663918"/>
    </source>
</evidence>
<dbReference type="GO" id="GO:0042597">
    <property type="term" value="C:periplasmic space"/>
    <property type="evidence" value="ECO:0007669"/>
    <property type="project" value="InterPro"/>
</dbReference>
<evidence type="ECO:0000256" key="4">
    <source>
        <dbReference type="SAM" id="MobiDB-lite"/>
    </source>
</evidence>
<sequence length="579" mass="61818">MYAYRRALLAPMLILTLSGLASGIAMAKEAPSAESAADSAEGVAYEGGAYEAASEGGPTALSSADRLSYTTAFDALRRGDLDLARAAAREARDHVLLGQVEFERLFHPDHVATYEELSAWLDDYSDLPCAPRAYALALKRRPDGAAEPKRPAGVSGRTWSSVVEAGGGSTEDDPAKAARVAYNHDDLSTAYSLGTQIGDWWTSGLAAYRLGQFNDSMQAFERVAADPTEDPWVRAGAGVWAAKAAAQSGRQDRITGFLNLAAQWPATFYGQVALRQLGRDVALEGLGPRPYQPAGVQRVAYQPARAGHEVNPRDLNAFIQSDDRARRTVAYLEVGRRSDAQDELRAGLRTAVGDTARRMWTSLADALGPRMGGSGPDVTRVDAMRYATPVLAPEGGFTIEPALVYALARKETDFNADARSAAGAYGMMQVMPGTAAEMTGDRTFVSKPQQLFDPAVNMRLGQVYVNQMLSRPEFQGDILRAVASYNAGPGPMLAALRKLGPNPDPLLLIETIDVPQARDYVEKVVAAYWVYQRMFGKPLNTLDAVASGAGLVSIGLDYVPPAPSAPVEMASAPAPSGGL</sequence>
<feature type="signal peptide" evidence="5">
    <location>
        <begin position="1"/>
        <end position="27"/>
    </location>
</feature>
<evidence type="ECO:0000256" key="3">
    <source>
        <dbReference type="ARBA" id="ARBA00022729"/>
    </source>
</evidence>
<dbReference type="InterPro" id="IPR008939">
    <property type="entry name" value="Lytic_TGlycosylase_superhlx_U"/>
</dbReference>
<evidence type="ECO:0000259" key="6">
    <source>
        <dbReference type="Pfam" id="PF01464"/>
    </source>
</evidence>
<dbReference type="SUPFAM" id="SSF53955">
    <property type="entry name" value="Lysozyme-like"/>
    <property type="match status" value="1"/>
</dbReference>
<dbReference type="Proteomes" id="UP000663918">
    <property type="component" value="Chromosome"/>
</dbReference>
<dbReference type="SUPFAM" id="SSF48435">
    <property type="entry name" value="Bacterial muramidases"/>
    <property type="match status" value="2"/>
</dbReference>
<keyword evidence="3 5" id="KW-0732">Signal</keyword>
<protein>
    <submittedName>
        <fullName evidence="7">Lytic transglycosylase domain-containing protein</fullName>
    </submittedName>
</protein>
<feature type="domain" description="Transglycosylase SLT" evidence="6">
    <location>
        <begin position="396"/>
        <end position="497"/>
    </location>
</feature>
<reference evidence="7" key="1">
    <citation type="submission" date="2020-09" db="EMBL/GenBank/DDBJ databases">
        <title>Brevundimonas sp. LVF2 isolated from a puddle in Goettingen, Germany.</title>
        <authorList>
            <person name="Friedrich I."/>
            <person name="Klassen A."/>
            <person name="Hannes N."/>
            <person name="Schneider D."/>
            <person name="Hertel R."/>
            <person name="Daniel R."/>
        </authorList>
    </citation>
    <scope>NUCLEOTIDE SEQUENCE</scope>
    <source>
        <strain evidence="7">LVF2</strain>
    </source>
</reference>
<evidence type="ECO:0000256" key="2">
    <source>
        <dbReference type="ARBA" id="ARBA00009387"/>
    </source>
</evidence>
<evidence type="ECO:0000313" key="7">
    <source>
        <dbReference type="EMBL" id="QTC91652.1"/>
    </source>
</evidence>
<dbReference type="PANTHER" id="PTHR37423">
    <property type="entry name" value="SOLUBLE LYTIC MUREIN TRANSGLYCOSYLASE-RELATED"/>
    <property type="match status" value="1"/>
</dbReference>
<dbReference type="KEGG" id="bgoe:IFJ75_01560"/>
<dbReference type="PANTHER" id="PTHR37423:SF5">
    <property type="entry name" value="SOLUBLE LYTIC MUREIN TRANSGLYCOSYLASE"/>
    <property type="match status" value="1"/>
</dbReference>
<dbReference type="RefSeq" id="WP_207870830.1">
    <property type="nucleotide sequence ID" value="NZ_CP062222.1"/>
</dbReference>
<comment type="similarity">
    <text evidence="2">Belongs to the virb1 family.</text>
</comment>
<dbReference type="GO" id="GO:0004553">
    <property type="term" value="F:hydrolase activity, hydrolyzing O-glycosyl compounds"/>
    <property type="evidence" value="ECO:0007669"/>
    <property type="project" value="InterPro"/>
</dbReference>